<name>A0A0A5HSI8_9BACI</name>
<dbReference type="Proteomes" id="UP000030401">
    <property type="component" value="Unassembled WGS sequence"/>
</dbReference>
<dbReference type="InterPro" id="IPR007163">
    <property type="entry name" value="VCA0040-like"/>
</dbReference>
<feature type="transmembrane region" description="Helical" evidence="1">
    <location>
        <begin position="6"/>
        <end position="33"/>
    </location>
</feature>
<reference evidence="2 3" key="1">
    <citation type="submission" date="2013-08" db="EMBL/GenBank/DDBJ databases">
        <authorList>
            <person name="Huang J."/>
            <person name="Wang G."/>
        </authorList>
    </citation>
    <scope>NUCLEOTIDE SEQUENCE [LARGE SCALE GENOMIC DNA]</scope>
    <source>
        <strain evidence="2 3">JSM 072002</strain>
    </source>
</reference>
<feature type="transmembrane region" description="Helical" evidence="1">
    <location>
        <begin position="190"/>
        <end position="206"/>
    </location>
</feature>
<keyword evidence="1" id="KW-0812">Transmembrane</keyword>
<feature type="transmembrane region" description="Helical" evidence="1">
    <location>
        <begin position="218"/>
        <end position="238"/>
    </location>
</feature>
<dbReference type="AlphaFoldDB" id="A0A0A5HSI8"/>
<dbReference type="OrthoDB" id="9793746at2"/>
<feature type="transmembrane region" description="Helical" evidence="1">
    <location>
        <begin position="83"/>
        <end position="100"/>
    </location>
</feature>
<keyword evidence="3" id="KW-1185">Reference proteome</keyword>
<sequence length="268" mass="29370">MEWRNIYRGFLMGTSDVVPGVSGGTIAVVLGIYDRLIAAIDGVFSKEWKTHVRFLIPLGIGMLLAIFSMANLITWLLEAYEQPTMYFFLGLIIGIIPFLLHEADYKKTFKPIHYVFMIISACLVASLAFLQEGNPQAWGESITIGQYVILFFSGWMASMAMLLPGISGSFLLLLIGVYPIITTAIKELDMARVVTVGLGVMIGLLLSSKGINYLFKHYPIYTFATVIGMVLGSVIVIFPGVPVDILLCVIALLGGLIVSNLLGKIEHN</sequence>
<evidence type="ECO:0000256" key="1">
    <source>
        <dbReference type="SAM" id="Phobius"/>
    </source>
</evidence>
<dbReference type="Pfam" id="PF04018">
    <property type="entry name" value="VCA0040-like"/>
    <property type="match status" value="1"/>
</dbReference>
<comment type="caution">
    <text evidence="2">The sequence shown here is derived from an EMBL/GenBank/DDBJ whole genome shotgun (WGS) entry which is preliminary data.</text>
</comment>
<accession>A0A0A5HSI8</accession>
<feature type="transmembrane region" description="Helical" evidence="1">
    <location>
        <begin position="54"/>
        <end position="77"/>
    </location>
</feature>
<dbReference type="PANTHER" id="PTHR37308:SF1">
    <property type="entry name" value="POLYPRENYL-PHOSPHATE TRANSPORTER"/>
    <property type="match status" value="1"/>
</dbReference>
<keyword evidence="1" id="KW-1133">Transmembrane helix</keyword>
<dbReference type="eggNOG" id="COG2035">
    <property type="taxonomic scope" value="Bacteria"/>
</dbReference>
<proteinExistence type="predicted"/>
<evidence type="ECO:0000313" key="2">
    <source>
        <dbReference type="EMBL" id="KGX86587.1"/>
    </source>
</evidence>
<feature type="transmembrane region" description="Helical" evidence="1">
    <location>
        <begin position="244"/>
        <end position="263"/>
    </location>
</feature>
<dbReference type="PANTHER" id="PTHR37308">
    <property type="entry name" value="INTEGRAL MEMBRANE PROTEIN"/>
    <property type="match status" value="1"/>
</dbReference>
<gene>
    <name evidence="2" type="ORF">N784_04225</name>
</gene>
<evidence type="ECO:0000313" key="3">
    <source>
        <dbReference type="Proteomes" id="UP000030401"/>
    </source>
</evidence>
<keyword evidence="1" id="KW-0472">Membrane</keyword>
<dbReference type="EMBL" id="AVPG01000012">
    <property type="protein sequence ID" value="KGX86587.1"/>
    <property type="molecule type" value="Genomic_DNA"/>
</dbReference>
<organism evidence="2 3">
    <name type="scientific">Pontibacillus litoralis JSM 072002</name>
    <dbReference type="NCBI Taxonomy" id="1385512"/>
    <lineage>
        <taxon>Bacteria</taxon>
        <taxon>Bacillati</taxon>
        <taxon>Bacillota</taxon>
        <taxon>Bacilli</taxon>
        <taxon>Bacillales</taxon>
        <taxon>Bacillaceae</taxon>
        <taxon>Pontibacillus</taxon>
    </lineage>
</organism>
<protein>
    <submittedName>
        <fullName evidence="2">Membrane protein</fullName>
    </submittedName>
</protein>
<feature type="transmembrane region" description="Helical" evidence="1">
    <location>
        <begin position="162"/>
        <end position="184"/>
    </location>
</feature>
<dbReference type="RefSeq" id="WP_036834302.1">
    <property type="nucleotide sequence ID" value="NZ_AVPG01000012.1"/>
</dbReference>
<feature type="transmembrane region" description="Helical" evidence="1">
    <location>
        <begin position="112"/>
        <end position="131"/>
    </location>
</feature>
<dbReference type="STRING" id="1385512.N784_04225"/>